<proteinExistence type="predicted"/>
<protein>
    <submittedName>
        <fullName evidence="2">Uncharacterized protein</fullName>
    </submittedName>
</protein>
<dbReference type="AlphaFoldDB" id="A0AAV2TAU0"/>
<gene>
    <name evidence="2" type="ORF">CDAUBV1_LOCUS6819</name>
</gene>
<feature type="compositionally biased region" description="Basic residues" evidence="1">
    <location>
        <begin position="124"/>
        <end position="137"/>
    </location>
</feature>
<evidence type="ECO:0000313" key="3">
    <source>
        <dbReference type="Proteomes" id="UP001497525"/>
    </source>
</evidence>
<dbReference type="EMBL" id="CAXLJL010000156">
    <property type="protein sequence ID" value="CAL5133548.1"/>
    <property type="molecule type" value="Genomic_DNA"/>
</dbReference>
<dbReference type="Proteomes" id="UP001497525">
    <property type="component" value="Unassembled WGS sequence"/>
</dbReference>
<comment type="caution">
    <text evidence="2">The sequence shown here is derived from an EMBL/GenBank/DDBJ whole genome shotgun (WGS) entry which is preliminary data.</text>
</comment>
<accession>A0AAV2TAU0</accession>
<sequence length="247" mass="28515">MTESDGQIRCPPQDGSLPNSVIRSICAMVDKEKEEPASDLPPQLMYINELVKQRIGTRRTRAPAINKREQTRRMVRNRVADEYNNIQDQEIMEAIGIAMSPDFLSTTRAHSERISHASRISATSRRRASSVAQRSRHGSRISQAVFATRDINKLKKWFPQNGARFVPQSFMDELVVNYVVSRHRMVDEVSEHEVKRVRRKLVDHILRKGSKNFIENFEYPQDATESDTYPLIEMSSRRNTSEPDPFD</sequence>
<name>A0AAV2TAU0_CALDB</name>
<feature type="region of interest" description="Disordered" evidence="1">
    <location>
        <begin position="228"/>
        <end position="247"/>
    </location>
</feature>
<organism evidence="2 3">
    <name type="scientific">Calicophoron daubneyi</name>
    <name type="common">Rumen fluke</name>
    <name type="synonym">Paramphistomum daubneyi</name>
    <dbReference type="NCBI Taxonomy" id="300641"/>
    <lineage>
        <taxon>Eukaryota</taxon>
        <taxon>Metazoa</taxon>
        <taxon>Spiralia</taxon>
        <taxon>Lophotrochozoa</taxon>
        <taxon>Platyhelminthes</taxon>
        <taxon>Trematoda</taxon>
        <taxon>Digenea</taxon>
        <taxon>Plagiorchiida</taxon>
        <taxon>Pronocephalata</taxon>
        <taxon>Paramphistomoidea</taxon>
        <taxon>Paramphistomidae</taxon>
        <taxon>Calicophoron</taxon>
    </lineage>
</organism>
<evidence type="ECO:0000256" key="1">
    <source>
        <dbReference type="SAM" id="MobiDB-lite"/>
    </source>
</evidence>
<evidence type="ECO:0000313" key="2">
    <source>
        <dbReference type="EMBL" id="CAL5133548.1"/>
    </source>
</evidence>
<reference evidence="2" key="1">
    <citation type="submission" date="2024-06" db="EMBL/GenBank/DDBJ databases">
        <authorList>
            <person name="Liu X."/>
            <person name="Lenzi L."/>
            <person name="Haldenby T S."/>
            <person name="Uol C."/>
        </authorList>
    </citation>
    <scope>NUCLEOTIDE SEQUENCE</scope>
</reference>
<feature type="region of interest" description="Disordered" evidence="1">
    <location>
        <begin position="114"/>
        <end position="137"/>
    </location>
</feature>